<evidence type="ECO:0000313" key="1">
    <source>
        <dbReference type="EMBL" id="TWF40685.1"/>
    </source>
</evidence>
<name>A0A561PRD9_9BACT</name>
<protein>
    <submittedName>
        <fullName evidence="1">Uncharacterized protein</fullName>
    </submittedName>
</protein>
<proteinExistence type="predicted"/>
<reference evidence="1 2" key="1">
    <citation type="submission" date="2019-06" db="EMBL/GenBank/DDBJ databases">
        <title>Sorghum-associated microbial communities from plants grown in Nebraska, USA.</title>
        <authorList>
            <person name="Schachtman D."/>
        </authorList>
    </citation>
    <scope>NUCLEOTIDE SEQUENCE [LARGE SCALE GENOMIC DNA]</scope>
    <source>
        <strain evidence="1 2">1209</strain>
    </source>
</reference>
<comment type="caution">
    <text evidence="1">The sequence shown here is derived from an EMBL/GenBank/DDBJ whole genome shotgun (WGS) entry which is preliminary data.</text>
</comment>
<accession>A0A561PRD9</accession>
<dbReference type="Proteomes" id="UP000320811">
    <property type="component" value="Unassembled WGS sequence"/>
</dbReference>
<sequence length="276" mass="32657">MFGFFNKKYDNPALLEEMKTRQERWFAFLDKLEARMHELTTAAIPGLQEIFNQDADPYKRAHSNMLQGLLGQINHMRQKANDIQEEQIIDFVYQAEAMVPVVTSTVGRDYHNRIMNFRMACLNRHYIFDEKLNKCMQRLQQATGARDLEAAYQEQLRAFESIRDKFSCQQCGGNITIEKMFFIDTYVTCPFCHSQNTFSPSTGARMVLHDARALAEQRTAHLRQAYEESTPRDPEREKVYLRAMIDEWNKIIPDMAEENEKFYERLLREQSFHHFK</sequence>
<dbReference type="RefSeq" id="WP_145670664.1">
    <property type="nucleotide sequence ID" value="NZ_VIWO01000004.1"/>
</dbReference>
<dbReference type="OrthoDB" id="5502466at2"/>
<dbReference type="EMBL" id="VIWO01000004">
    <property type="protein sequence ID" value="TWF40685.1"/>
    <property type="molecule type" value="Genomic_DNA"/>
</dbReference>
<evidence type="ECO:0000313" key="2">
    <source>
        <dbReference type="Proteomes" id="UP000320811"/>
    </source>
</evidence>
<organism evidence="1 2">
    <name type="scientific">Chitinophaga polysaccharea</name>
    <dbReference type="NCBI Taxonomy" id="1293035"/>
    <lineage>
        <taxon>Bacteria</taxon>
        <taxon>Pseudomonadati</taxon>
        <taxon>Bacteroidota</taxon>
        <taxon>Chitinophagia</taxon>
        <taxon>Chitinophagales</taxon>
        <taxon>Chitinophagaceae</taxon>
        <taxon>Chitinophaga</taxon>
    </lineage>
</organism>
<dbReference type="AlphaFoldDB" id="A0A561PRD9"/>
<keyword evidence="2" id="KW-1185">Reference proteome</keyword>
<gene>
    <name evidence="1" type="ORF">FHW36_104368</name>
</gene>